<feature type="region of interest" description="Disordered" evidence="1">
    <location>
        <begin position="72"/>
        <end position="91"/>
    </location>
</feature>
<feature type="compositionally biased region" description="Basic residues" evidence="1">
    <location>
        <begin position="81"/>
        <end position="91"/>
    </location>
</feature>
<dbReference type="EMBL" id="BOOW01000012">
    <property type="protein sequence ID" value="GII91932.1"/>
    <property type="molecule type" value="Genomic_DNA"/>
</dbReference>
<keyword evidence="3" id="KW-1185">Reference proteome</keyword>
<dbReference type="Proteomes" id="UP000606172">
    <property type="component" value="Unassembled WGS sequence"/>
</dbReference>
<sequence length="91" mass="9630">MAFGRAGRRSVRLDAGLVRTFSTDPAGFRAVVLHELAHLGNRAIDLTIAVWRAFLPVALPVVLIVDADPAGSSRALGGAGPHRHTPGRRTV</sequence>
<proteinExistence type="predicted"/>
<organism evidence="2 3">
    <name type="scientific">Sinosporangium siamense</name>
    <dbReference type="NCBI Taxonomy" id="1367973"/>
    <lineage>
        <taxon>Bacteria</taxon>
        <taxon>Bacillati</taxon>
        <taxon>Actinomycetota</taxon>
        <taxon>Actinomycetes</taxon>
        <taxon>Streptosporangiales</taxon>
        <taxon>Streptosporangiaceae</taxon>
        <taxon>Sinosporangium</taxon>
    </lineage>
</organism>
<evidence type="ECO:0000256" key="1">
    <source>
        <dbReference type="SAM" id="MobiDB-lite"/>
    </source>
</evidence>
<evidence type="ECO:0000313" key="2">
    <source>
        <dbReference type="EMBL" id="GII91932.1"/>
    </source>
</evidence>
<dbReference type="AlphaFoldDB" id="A0A919REH9"/>
<evidence type="ECO:0000313" key="3">
    <source>
        <dbReference type="Proteomes" id="UP000606172"/>
    </source>
</evidence>
<gene>
    <name evidence="2" type="ORF">Ssi02_21630</name>
</gene>
<name>A0A919REH9_9ACTN</name>
<accession>A0A919REH9</accession>
<reference evidence="2" key="1">
    <citation type="submission" date="2021-01" db="EMBL/GenBank/DDBJ databases">
        <title>Whole genome shotgun sequence of Sinosporangium siamense NBRC 109515.</title>
        <authorList>
            <person name="Komaki H."/>
            <person name="Tamura T."/>
        </authorList>
    </citation>
    <scope>NUCLEOTIDE SEQUENCE</scope>
    <source>
        <strain evidence="2">NBRC 109515</strain>
    </source>
</reference>
<protein>
    <recommendedName>
        <fullName evidence="4">M48 family metalloprotease</fullName>
    </recommendedName>
</protein>
<evidence type="ECO:0008006" key="4">
    <source>
        <dbReference type="Google" id="ProtNLM"/>
    </source>
</evidence>
<comment type="caution">
    <text evidence="2">The sequence shown here is derived from an EMBL/GenBank/DDBJ whole genome shotgun (WGS) entry which is preliminary data.</text>
</comment>